<name>A0A239CC23_9FIRM</name>
<dbReference type="Pfam" id="PF05035">
    <property type="entry name" value="DGOK"/>
    <property type="match status" value="1"/>
</dbReference>
<dbReference type="GO" id="GO:0008671">
    <property type="term" value="F:2-dehydro-3-deoxygalactonokinase activity"/>
    <property type="evidence" value="ECO:0007669"/>
    <property type="project" value="InterPro"/>
</dbReference>
<dbReference type="InterPro" id="IPR042257">
    <property type="entry name" value="DGOK_C"/>
</dbReference>
<proteinExistence type="predicted"/>
<dbReference type="EMBL" id="FZOJ01000005">
    <property type="protein sequence ID" value="SNS17660.1"/>
    <property type="molecule type" value="Genomic_DNA"/>
</dbReference>
<keyword evidence="1" id="KW-0418">Kinase</keyword>
<evidence type="ECO:0000313" key="2">
    <source>
        <dbReference type="Proteomes" id="UP000198304"/>
    </source>
</evidence>
<dbReference type="Gene3D" id="3.30.420.310">
    <property type="entry name" value="2-keto-3-deoxy-galactonokinase, C-terminal domain"/>
    <property type="match status" value="1"/>
</dbReference>
<sequence length="307" mass="33940">MYNIYMDSGTSNTRAYLIKEFQLIDIATVNVGTKDSAISGSNDVLLSAMKGCYDKLLDDNGLQDYDIKGLWSSGMVTNAFGIIEVEHISVPIDGHKLLDRIYIHHEEKFFNRKMKLICGAKTAQSGQLVTVDNIDQMNNVRGEEIEVVGMVATGILPKDKDSVMISPGSHTHFCYVANGAIVDIVSNFTGELNHAIKEATILGGELSTKEIDMDPENVSKGYQYLKQYGVCRALYIIHATRVFDVCSDEVRSQMMAGIISGSVIDLLAMKITETWRNIENIIIIGGKSYVESLFQIQECTMVNGNLT</sequence>
<protein>
    <submittedName>
        <fullName evidence="1">2-keto-3-deoxy-galactonokinase</fullName>
    </submittedName>
</protein>
<gene>
    <name evidence="1" type="ORF">SAMN05446037_1005123</name>
</gene>
<dbReference type="GO" id="GO:0034194">
    <property type="term" value="P:D-galactonate catabolic process"/>
    <property type="evidence" value="ECO:0007669"/>
    <property type="project" value="InterPro"/>
</dbReference>
<organism evidence="1 2">
    <name type="scientific">Anaerovirgula multivorans</name>
    <dbReference type="NCBI Taxonomy" id="312168"/>
    <lineage>
        <taxon>Bacteria</taxon>
        <taxon>Bacillati</taxon>
        <taxon>Bacillota</taxon>
        <taxon>Clostridia</taxon>
        <taxon>Peptostreptococcales</taxon>
        <taxon>Natronincolaceae</taxon>
        <taxon>Anaerovirgula</taxon>
    </lineage>
</organism>
<dbReference type="Gene3D" id="3.30.420.300">
    <property type="entry name" value="2-keto-3-deoxy-galactonokinase, substrate binding domain"/>
    <property type="match status" value="1"/>
</dbReference>
<dbReference type="InterPro" id="IPR042258">
    <property type="entry name" value="DGOK_N"/>
</dbReference>
<dbReference type="OrthoDB" id="256574at2"/>
<dbReference type="AlphaFoldDB" id="A0A239CC23"/>
<keyword evidence="2" id="KW-1185">Reference proteome</keyword>
<keyword evidence="1" id="KW-0808">Transferase</keyword>
<dbReference type="InterPro" id="IPR007729">
    <property type="entry name" value="DGOK"/>
</dbReference>
<accession>A0A239CC23</accession>
<evidence type="ECO:0000313" key="1">
    <source>
        <dbReference type="EMBL" id="SNS17660.1"/>
    </source>
</evidence>
<reference evidence="2" key="1">
    <citation type="submission" date="2017-06" db="EMBL/GenBank/DDBJ databases">
        <authorList>
            <person name="Varghese N."/>
            <person name="Submissions S."/>
        </authorList>
    </citation>
    <scope>NUCLEOTIDE SEQUENCE [LARGE SCALE GENOMIC DNA]</scope>
    <source>
        <strain evidence="2">SCA</strain>
    </source>
</reference>
<dbReference type="RefSeq" id="WP_089282163.1">
    <property type="nucleotide sequence ID" value="NZ_FZOJ01000005.1"/>
</dbReference>
<dbReference type="Proteomes" id="UP000198304">
    <property type="component" value="Unassembled WGS sequence"/>
</dbReference>